<feature type="transmembrane region" description="Helical" evidence="6">
    <location>
        <begin position="175"/>
        <end position="193"/>
    </location>
</feature>
<evidence type="ECO:0000256" key="4">
    <source>
        <dbReference type="ARBA" id="ARBA00022989"/>
    </source>
</evidence>
<comment type="subcellular location">
    <subcellularLocation>
        <location evidence="1">Cell membrane</location>
        <topology evidence="1">Multi-pass membrane protein</topology>
    </subcellularLocation>
</comment>
<evidence type="ECO:0000256" key="1">
    <source>
        <dbReference type="ARBA" id="ARBA00004651"/>
    </source>
</evidence>
<proteinExistence type="predicted"/>
<feature type="transmembrane region" description="Helical" evidence="6">
    <location>
        <begin position="53"/>
        <end position="76"/>
    </location>
</feature>
<feature type="transmembrane region" description="Helical" evidence="6">
    <location>
        <begin position="6"/>
        <end position="22"/>
    </location>
</feature>
<evidence type="ECO:0000256" key="3">
    <source>
        <dbReference type="ARBA" id="ARBA00022692"/>
    </source>
</evidence>
<dbReference type="PANTHER" id="PTHR38601:SF1">
    <property type="entry name" value="HYDROGENASE-4 COMPONENT E"/>
    <property type="match status" value="1"/>
</dbReference>
<organism evidence="7 8">
    <name type="scientific">Alicyclobacillus tolerans</name>
    <dbReference type="NCBI Taxonomy" id="90970"/>
    <lineage>
        <taxon>Bacteria</taxon>
        <taxon>Bacillati</taxon>
        <taxon>Bacillota</taxon>
        <taxon>Bacilli</taxon>
        <taxon>Bacillales</taxon>
        <taxon>Alicyclobacillaceae</taxon>
        <taxon>Alicyclobacillus</taxon>
    </lineage>
</organism>
<keyword evidence="5 6" id="KW-0472">Membrane</keyword>
<evidence type="ECO:0000256" key="6">
    <source>
        <dbReference type="SAM" id="Phobius"/>
    </source>
</evidence>
<keyword evidence="3 6" id="KW-0812">Transmembrane</keyword>
<accession>A0A1M6PSM8</accession>
<dbReference type="OrthoDB" id="5298295at2"/>
<evidence type="ECO:0000313" key="8">
    <source>
        <dbReference type="Proteomes" id="UP000184016"/>
    </source>
</evidence>
<feature type="transmembrane region" description="Helical" evidence="6">
    <location>
        <begin position="149"/>
        <end position="169"/>
    </location>
</feature>
<dbReference type="Gene3D" id="1.10.287.3510">
    <property type="match status" value="1"/>
</dbReference>
<keyword evidence="4 6" id="KW-1133">Transmembrane helix</keyword>
<gene>
    <name evidence="7" type="ORF">SAMN05443507_108125</name>
</gene>
<feature type="transmembrane region" description="Helical" evidence="6">
    <location>
        <begin position="88"/>
        <end position="108"/>
    </location>
</feature>
<protein>
    <submittedName>
        <fullName evidence="7">Hydrogenase-4 component E</fullName>
    </submittedName>
</protein>
<evidence type="ECO:0000256" key="2">
    <source>
        <dbReference type="ARBA" id="ARBA00022475"/>
    </source>
</evidence>
<keyword evidence="8" id="KW-1185">Reference proteome</keyword>
<dbReference type="RefSeq" id="WP_072873738.1">
    <property type="nucleotide sequence ID" value="NZ_FRAF01000008.1"/>
</dbReference>
<dbReference type="Proteomes" id="UP000184016">
    <property type="component" value="Unassembled WGS sequence"/>
</dbReference>
<sequence>MLLQVFTIVLIMSTLALLWIKPIGTAIKILSVQSLILGLMAILIAVRTDTPDLYIMGGLTILMKSIGIPWILWYTLKKIGMKRETEKLIGRELSILCGGLILAISYIVTGKLHLSSISLGQQYLPISIAMLLMGLLIMMTHQKAIMQGIGLVVMENGLFLVALVTTYGMPFLVDIGVFLDVFVAVILISMLTYRIDKTFQSTHTENLRRLRG</sequence>
<dbReference type="PANTHER" id="PTHR38601">
    <property type="entry name" value="HYDROGENASE-4 COMPONENT E"/>
    <property type="match status" value="1"/>
</dbReference>
<dbReference type="EMBL" id="FRAF01000008">
    <property type="protein sequence ID" value="SHK10984.1"/>
    <property type="molecule type" value="Genomic_DNA"/>
</dbReference>
<dbReference type="STRING" id="1830138.SAMN05443507_108125"/>
<feature type="transmembrane region" description="Helical" evidence="6">
    <location>
        <begin position="29"/>
        <end position="47"/>
    </location>
</feature>
<keyword evidence="2" id="KW-1003">Cell membrane</keyword>
<name>A0A1M6PSM8_9BACL</name>
<dbReference type="AlphaFoldDB" id="A0A1M6PSM8"/>
<dbReference type="InterPro" id="IPR038730">
    <property type="entry name" value="HyfE-like"/>
</dbReference>
<evidence type="ECO:0000313" key="7">
    <source>
        <dbReference type="EMBL" id="SHK10984.1"/>
    </source>
</evidence>
<feature type="transmembrane region" description="Helical" evidence="6">
    <location>
        <begin position="120"/>
        <end position="137"/>
    </location>
</feature>
<reference evidence="8" key="1">
    <citation type="submission" date="2016-11" db="EMBL/GenBank/DDBJ databases">
        <authorList>
            <person name="Varghese N."/>
            <person name="Submissions S."/>
        </authorList>
    </citation>
    <scope>NUCLEOTIDE SEQUENCE [LARGE SCALE GENOMIC DNA]</scope>
    <source>
        <strain evidence="8">USBA-503</strain>
    </source>
</reference>
<dbReference type="GO" id="GO:0005886">
    <property type="term" value="C:plasma membrane"/>
    <property type="evidence" value="ECO:0007669"/>
    <property type="project" value="UniProtKB-SubCell"/>
</dbReference>
<evidence type="ECO:0000256" key="5">
    <source>
        <dbReference type="ARBA" id="ARBA00023136"/>
    </source>
</evidence>